<dbReference type="Gramene" id="KQJ88089">
    <property type="protein sequence ID" value="KQJ88089"/>
    <property type="gene ID" value="BRADI_4g15290v3"/>
</dbReference>
<dbReference type="InterPro" id="IPR043325">
    <property type="entry name" value="LTSS"/>
</dbReference>
<dbReference type="OMA" id="CHIINHT"/>
<feature type="domain" description="Bifunctional inhibitor/plant lipid transfer protein/seed storage helical" evidence="6">
    <location>
        <begin position="54"/>
        <end position="135"/>
    </location>
</feature>
<comment type="similarity">
    <text evidence="1">Belongs to the plant LTP family.</text>
</comment>
<reference evidence="7 8" key="1">
    <citation type="journal article" date="2010" name="Nature">
        <title>Genome sequencing and analysis of the model grass Brachypodium distachyon.</title>
        <authorList>
            <consortium name="International Brachypodium Initiative"/>
        </authorList>
    </citation>
    <scope>NUCLEOTIDE SEQUENCE [LARGE SCALE GENOMIC DNA]</scope>
    <source>
        <strain evidence="7">Bd21</strain>
        <strain evidence="8">cv. Bd21</strain>
    </source>
</reference>
<dbReference type="InterPro" id="IPR036312">
    <property type="entry name" value="Bifun_inhib/LTP/seed_sf"/>
</dbReference>
<dbReference type="Gene3D" id="1.10.110.10">
    <property type="entry name" value="Plant lipid-transfer and hydrophobic proteins"/>
    <property type="match status" value="1"/>
</dbReference>
<name>I1IKV4_BRADI</name>
<keyword evidence="4" id="KW-0325">Glycoprotein</keyword>
<dbReference type="EMBL" id="CM000883">
    <property type="protein sequence ID" value="KQJ88089.1"/>
    <property type="molecule type" value="Genomic_DNA"/>
</dbReference>
<dbReference type="Pfam" id="PF14368">
    <property type="entry name" value="LTP_2"/>
    <property type="match status" value="1"/>
</dbReference>
<reference evidence="7" key="2">
    <citation type="submission" date="2017-06" db="EMBL/GenBank/DDBJ databases">
        <title>WGS assembly of Brachypodium distachyon.</title>
        <authorList>
            <consortium name="The International Brachypodium Initiative"/>
            <person name="Lucas S."/>
            <person name="Harmon-Smith M."/>
            <person name="Lail K."/>
            <person name="Tice H."/>
            <person name="Grimwood J."/>
            <person name="Bruce D."/>
            <person name="Barry K."/>
            <person name="Shu S."/>
            <person name="Lindquist E."/>
            <person name="Wang M."/>
            <person name="Pitluck S."/>
            <person name="Vogel J.P."/>
            <person name="Garvin D.F."/>
            <person name="Mockler T.C."/>
            <person name="Schmutz J."/>
            <person name="Rokhsar D."/>
            <person name="Bevan M.W."/>
        </authorList>
    </citation>
    <scope>NUCLEOTIDE SEQUENCE</scope>
    <source>
        <strain evidence="7">Bd21</strain>
    </source>
</reference>
<dbReference type="KEGG" id="bdi:100829537"/>
<accession>I1IKV4</accession>
<dbReference type="STRING" id="15368.I1IKV4"/>
<dbReference type="CDD" id="cd00010">
    <property type="entry name" value="AAI_LTSS"/>
    <property type="match status" value="1"/>
</dbReference>
<dbReference type="AlphaFoldDB" id="I1IKV4"/>
<dbReference type="PANTHER" id="PTHR33044">
    <property type="entry name" value="BIFUNCTIONAL INHIBITOR/LIPID-TRANSFER PROTEIN/SEED STORAGE 2S ALBUMIN SUPERFAMILY PROTEIN-RELATED"/>
    <property type="match status" value="1"/>
</dbReference>
<keyword evidence="9" id="KW-1185">Reference proteome</keyword>
<evidence type="ECO:0000313" key="9">
    <source>
        <dbReference type="Proteomes" id="UP000008810"/>
    </source>
</evidence>
<dbReference type="EnsemblPlants" id="KQJ88089">
    <property type="protein sequence ID" value="KQJ88089"/>
    <property type="gene ID" value="BRADI_4g15290v3"/>
</dbReference>
<evidence type="ECO:0000256" key="2">
    <source>
        <dbReference type="ARBA" id="ARBA00022729"/>
    </source>
</evidence>
<protein>
    <recommendedName>
        <fullName evidence="6">Bifunctional inhibitor/plant lipid transfer protein/seed storage helical domain-containing protein</fullName>
    </recommendedName>
</protein>
<dbReference type="GeneID" id="100829537"/>
<evidence type="ECO:0000259" key="6">
    <source>
        <dbReference type="SMART" id="SM00499"/>
    </source>
</evidence>
<evidence type="ECO:0000313" key="7">
    <source>
        <dbReference type="EMBL" id="KQJ88089.1"/>
    </source>
</evidence>
<feature type="chain" id="PRO_5014095356" description="Bifunctional inhibitor/plant lipid transfer protein/seed storage helical domain-containing protein" evidence="5">
    <location>
        <begin position="28"/>
        <end position="157"/>
    </location>
</feature>
<gene>
    <name evidence="8" type="primary">LOC100829537</name>
    <name evidence="7" type="ORF">BRADI_4g15290v3</name>
</gene>
<proteinExistence type="inferred from homology"/>
<dbReference type="SMART" id="SM00499">
    <property type="entry name" value="AAI"/>
    <property type="match status" value="1"/>
</dbReference>
<dbReference type="eggNOG" id="ENOG502R70Z">
    <property type="taxonomic scope" value="Eukaryota"/>
</dbReference>
<dbReference type="HOGENOM" id="CLU_107374_0_0_1"/>
<organism evidence="7">
    <name type="scientific">Brachypodium distachyon</name>
    <name type="common">Purple false brome</name>
    <name type="synonym">Trachynia distachya</name>
    <dbReference type="NCBI Taxonomy" id="15368"/>
    <lineage>
        <taxon>Eukaryota</taxon>
        <taxon>Viridiplantae</taxon>
        <taxon>Streptophyta</taxon>
        <taxon>Embryophyta</taxon>
        <taxon>Tracheophyta</taxon>
        <taxon>Spermatophyta</taxon>
        <taxon>Magnoliopsida</taxon>
        <taxon>Liliopsida</taxon>
        <taxon>Poales</taxon>
        <taxon>Poaceae</taxon>
        <taxon>BOP clade</taxon>
        <taxon>Pooideae</taxon>
        <taxon>Stipodae</taxon>
        <taxon>Brachypodieae</taxon>
        <taxon>Brachypodium</taxon>
    </lineage>
</organism>
<dbReference type="Proteomes" id="UP000008810">
    <property type="component" value="Chromosome 4"/>
</dbReference>
<dbReference type="SUPFAM" id="SSF47699">
    <property type="entry name" value="Bifunctional inhibitor/lipid-transfer protein/seed storage 2S albumin"/>
    <property type="match status" value="1"/>
</dbReference>
<sequence>MASSKAAGTAALLLLLLAAAIAAPAEASKKTAYWDSVPGGSKMRPAADDAASTCVGSLLALSPCLPFFRDAGTSSAPEGCCEGLRGIVDADQAVCLCHIINHTLQRAIGVDIPVDRAFDLIGGVCGIALAPPQDFADACASNRAAVPPLYTCPAPSA</sequence>
<dbReference type="InterPro" id="IPR016140">
    <property type="entry name" value="Bifunc_inhib/LTP/seed_store"/>
</dbReference>
<evidence type="ECO:0000256" key="4">
    <source>
        <dbReference type="ARBA" id="ARBA00023180"/>
    </source>
</evidence>
<evidence type="ECO:0000256" key="5">
    <source>
        <dbReference type="SAM" id="SignalP"/>
    </source>
</evidence>
<reference evidence="8" key="3">
    <citation type="submission" date="2018-08" db="UniProtKB">
        <authorList>
            <consortium name="EnsemblPlants"/>
        </authorList>
    </citation>
    <scope>IDENTIFICATION</scope>
    <source>
        <strain evidence="8">cv. Bd21</strain>
    </source>
</reference>
<evidence type="ECO:0000313" key="8">
    <source>
        <dbReference type="EnsemblPlants" id="KQJ88089"/>
    </source>
</evidence>
<keyword evidence="3" id="KW-1015">Disulfide bond</keyword>
<dbReference type="RefSeq" id="XP_003577425.1">
    <property type="nucleotide sequence ID" value="XM_003577377.4"/>
</dbReference>
<evidence type="ECO:0000256" key="1">
    <source>
        <dbReference type="ARBA" id="ARBA00009748"/>
    </source>
</evidence>
<feature type="signal peptide" evidence="5">
    <location>
        <begin position="1"/>
        <end position="27"/>
    </location>
</feature>
<dbReference type="OrthoDB" id="659547at2759"/>
<keyword evidence="2 5" id="KW-0732">Signal</keyword>
<evidence type="ECO:0000256" key="3">
    <source>
        <dbReference type="ARBA" id="ARBA00023157"/>
    </source>
</evidence>